<dbReference type="OrthoDB" id="5289434at2"/>
<gene>
    <name evidence="1" type="ORF">AZI86_15160</name>
</gene>
<dbReference type="RefSeq" id="WP_061836300.1">
    <property type="nucleotide sequence ID" value="NZ_LUKE01000004.1"/>
</dbReference>
<proteinExistence type="predicted"/>
<sequence>MSAYIELEIQNLLNETSDLDEVGQRLIQHLESSLEISDDNHFTAENINALSRFLLKSESPSLLIGFVLRHLDKSDFKIPWPYFLEALTMMGSELNEKTLNALSEGINETDGLDFAARAKNAPPLTELSQRRSDRKYKIHKDYLNNKRLLLDQLVTLRTQQLFEQEKNLLQRLQKLYPGDRDIRDEASEYKQRNALEILQKRSPKNRSLKLETFTPQDPAVEMALAALTESLLDHAEAQPEMAIDFAIALFMLENYEGALQVLSYYPDDTESFMWLRLEILLRARHYVEVLNDLARVEVILASDPETFFATAYLRAQALWGLGQKHAAVEVLEGLMASRPHYRAASALLSIWSAQ</sequence>
<keyword evidence="2" id="KW-1185">Reference proteome</keyword>
<evidence type="ECO:0000313" key="1">
    <source>
        <dbReference type="EMBL" id="KYG63225.1"/>
    </source>
</evidence>
<protein>
    <submittedName>
        <fullName evidence="1">Uncharacterized protein</fullName>
    </submittedName>
</protein>
<name>A0A150WIG7_BDEBC</name>
<organism evidence="1 2">
    <name type="scientific">Bdellovibrio bacteriovorus</name>
    <dbReference type="NCBI Taxonomy" id="959"/>
    <lineage>
        <taxon>Bacteria</taxon>
        <taxon>Pseudomonadati</taxon>
        <taxon>Bdellovibrionota</taxon>
        <taxon>Bdellovibrionia</taxon>
        <taxon>Bdellovibrionales</taxon>
        <taxon>Pseudobdellovibrionaceae</taxon>
        <taxon>Bdellovibrio</taxon>
    </lineage>
</organism>
<dbReference type="AlphaFoldDB" id="A0A150WIG7"/>
<dbReference type="EMBL" id="LUKE01000004">
    <property type="protein sequence ID" value="KYG63225.1"/>
    <property type="molecule type" value="Genomic_DNA"/>
</dbReference>
<reference evidence="1 2" key="1">
    <citation type="submission" date="2016-03" db="EMBL/GenBank/DDBJ databases">
        <authorList>
            <person name="Ploux O."/>
        </authorList>
    </citation>
    <scope>NUCLEOTIDE SEQUENCE [LARGE SCALE GENOMIC DNA]</scope>
    <source>
        <strain evidence="1 2">R0</strain>
    </source>
</reference>
<dbReference type="SUPFAM" id="SSF48452">
    <property type="entry name" value="TPR-like"/>
    <property type="match status" value="1"/>
</dbReference>
<dbReference type="Gene3D" id="1.25.40.10">
    <property type="entry name" value="Tetratricopeptide repeat domain"/>
    <property type="match status" value="1"/>
</dbReference>
<evidence type="ECO:0000313" key="2">
    <source>
        <dbReference type="Proteomes" id="UP000075320"/>
    </source>
</evidence>
<comment type="caution">
    <text evidence="1">The sequence shown here is derived from an EMBL/GenBank/DDBJ whole genome shotgun (WGS) entry which is preliminary data.</text>
</comment>
<dbReference type="Proteomes" id="UP000075320">
    <property type="component" value="Unassembled WGS sequence"/>
</dbReference>
<accession>A0A150WIG7</accession>
<dbReference type="InterPro" id="IPR011990">
    <property type="entry name" value="TPR-like_helical_dom_sf"/>
</dbReference>